<dbReference type="AlphaFoldDB" id="A0A1B6KLW4"/>
<proteinExistence type="predicted"/>
<protein>
    <submittedName>
        <fullName evidence="1">Uncharacterized protein</fullName>
    </submittedName>
</protein>
<dbReference type="EMBL" id="GEBQ01008337">
    <property type="protein sequence ID" value="JAT31640.1"/>
    <property type="molecule type" value="Transcribed_RNA"/>
</dbReference>
<dbReference type="EMBL" id="GEBQ01027538">
    <property type="protein sequence ID" value="JAT12439.1"/>
    <property type="molecule type" value="Transcribed_RNA"/>
</dbReference>
<evidence type="ECO:0000313" key="1">
    <source>
        <dbReference type="EMBL" id="JAT12439.1"/>
    </source>
</evidence>
<gene>
    <name evidence="1" type="ORF">g.33263</name>
    <name evidence="2" type="ORF">g.33264</name>
</gene>
<reference evidence="1" key="1">
    <citation type="submission" date="2015-11" db="EMBL/GenBank/DDBJ databases">
        <title>De novo transcriptome assembly of four potential Pierce s Disease insect vectors from Arizona vineyards.</title>
        <authorList>
            <person name="Tassone E.E."/>
        </authorList>
    </citation>
    <scope>NUCLEOTIDE SEQUENCE</scope>
</reference>
<organism evidence="1">
    <name type="scientific">Graphocephala atropunctata</name>
    <dbReference type="NCBI Taxonomy" id="36148"/>
    <lineage>
        <taxon>Eukaryota</taxon>
        <taxon>Metazoa</taxon>
        <taxon>Ecdysozoa</taxon>
        <taxon>Arthropoda</taxon>
        <taxon>Hexapoda</taxon>
        <taxon>Insecta</taxon>
        <taxon>Pterygota</taxon>
        <taxon>Neoptera</taxon>
        <taxon>Paraneoptera</taxon>
        <taxon>Hemiptera</taxon>
        <taxon>Auchenorrhyncha</taxon>
        <taxon>Membracoidea</taxon>
        <taxon>Cicadellidae</taxon>
        <taxon>Cicadellinae</taxon>
        <taxon>Cicadellini</taxon>
        <taxon>Graphocephala</taxon>
    </lineage>
</organism>
<evidence type="ECO:0000313" key="2">
    <source>
        <dbReference type="EMBL" id="JAT31640.1"/>
    </source>
</evidence>
<sequence>MQTERVLIQQKLALRCLAALTSGESCRDSFKIHNILTVTLLHIREVILLSPIQPQGHQDNTRYASKVGPSPHHLSLFEKKQSYEGALLYNHIPEFLRKQPHHSFKTQLTQRLQERLFYTVKEFTDNMY</sequence>
<name>A0A1B6KLW4_9HEMI</name>
<accession>A0A1B6KLW4</accession>